<protein>
    <submittedName>
        <fullName evidence="1">Uncharacterized protein</fullName>
    </submittedName>
</protein>
<dbReference type="Gene3D" id="3.40.50.11110">
    <property type="entry name" value="Sialyltransferase, C-terminal GT-B Rossman nucleotide-binding domain"/>
    <property type="match status" value="1"/>
</dbReference>
<dbReference type="AlphaFoldDB" id="A0A5A4U514"/>
<sequence length="321" mass="38251">MVKNYFFLWNYNKFPFVYSIMDKKDFNTLIINVQDSGDIKNQLAKLNELEKIDEIKIVHNNMFEYIYNLCYRVFYYPFKKKNEKINFYLDGFVGYYPFILANLGVPENVYFYEEGESIYQKNVLFKKDKATGVKSIINRIVKKSLNVKWNSIQDISAFYVRDKQRIKRTLEEQIGNDFTFDIIEIDVFQCLADLSEREKERIKDIFFGELQSDLFDSKNKKAIILTQPTYLYNIHTKSHLAQLFNENIDKLKKEKYDIYLKLHPNEQEDIYMVDGVKRINGKFPFELLSIFNVKFDVGLTYNSTAINSQLIKEKIMLINNS</sequence>
<organism evidence="1">
    <name type="scientific">Escherichia albertii</name>
    <dbReference type="NCBI Taxonomy" id="208962"/>
    <lineage>
        <taxon>Bacteria</taxon>
        <taxon>Pseudomonadati</taxon>
        <taxon>Pseudomonadota</taxon>
        <taxon>Gammaproteobacteria</taxon>
        <taxon>Enterobacterales</taxon>
        <taxon>Enterobacteriaceae</taxon>
        <taxon>Escherichia</taxon>
    </lineage>
</organism>
<proteinExistence type="predicted"/>
<reference evidence="1" key="1">
    <citation type="submission" date="2019-07" db="EMBL/GenBank/DDBJ databases">
        <title>Overview of O-antigen diversity of Escherichia albertii, an emerging enteropathogen; genetic structure, serology, and development of O-genotyping method.</title>
        <authorList>
            <person name="Ooka T."/>
            <person name="Seto K."/>
            <person name="Ogura Y."/>
            <person name="Iguchi A."/>
            <person name="Imura N."/>
            <person name="Honda M."/>
            <person name="Etoh Y."/>
            <person name="Ikeda T."/>
            <person name="Sugitani W."/>
            <person name="Konno T."/>
            <person name="Kawano K."/>
            <person name="Kudo Y."/>
            <person name="Murakami K."/>
            <person name="Hayashi T."/>
            <person name="Nishi J."/>
        </authorList>
    </citation>
    <scope>NUCLEOTIDE SEQUENCE</scope>
    <source>
        <strain evidence="1">U-112-1</strain>
    </source>
</reference>
<accession>A0A5A4U514</accession>
<evidence type="ECO:0000313" key="1">
    <source>
        <dbReference type="EMBL" id="BBM62839.1"/>
    </source>
</evidence>
<name>A0A5A4U514_ESCAL</name>
<dbReference type="EMBL" id="LC494339">
    <property type="protein sequence ID" value="BBM62839.1"/>
    <property type="molecule type" value="Genomic_DNA"/>
</dbReference>